<feature type="compositionally biased region" description="Basic residues" evidence="1">
    <location>
        <begin position="1"/>
        <end position="10"/>
    </location>
</feature>
<accession>A0ABP6ULP0</accession>
<protein>
    <recommendedName>
        <fullName evidence="2">Aminoglycoside phosphotransferase domain-containing protein</fullName>
    </recommendedName>
</protein>
<sequence length="252" mass="28101">MTAKPRRWTKHYPDSPEGTARCRTAASHHAWLASLGAPVPRLLVAHPHKLEFEHIAGVHARPQDLPALACLLGDLHRVAYEHELHRARLDRPHHTTTGVTIPDFVSHRRTAIIRLLTQRAVPEPALSLSDAMNALDETLAGPAAFYKDSNPRNFLISTNGPILVDFDTVTLAPLGYDLAKLIVTLAMTHGPIPDHQIRTALDTYNTALTRAIRELQPVPWKTLMTWTAIHHVLTSPYLGRGGYRHPWTAHQP</sequence>
<evidence type="ECO:0000313" key="3">
    <source>
        <dbReference type="EMBL" id="GAA3509255.1"/>
    </source>
</evidence>
<proteinExistence type="predicted"/>
<evidence type="ECO:0000313" key="4">
    <source>
        <dbReference type="Proteomes" id="UP001500266"/>
    </source>
</evidence>
<gene>
    <name evidence="3" type="ORF">GCM10022416_63640</name>
</gene>
<feature type="region of interest" description="Disordered" evidence="1">
    <location>
        <begin position="1"/>
        <end position="20"/>
    </location>
</feature>
<evidence type="ECO:0000259" key="2">
    <source>
        <dbReference type="Pfam" id="PF01636"/>
    </source>
</evidence>
<dbReference type="SUPFAM" id="SSF56112">
    <property type="entry name" value="Protein kinase-like (PK-like)"/>
    <property type="match status" value="1"/>
</dbReference>
<evidence type="ECO:0000256" key="1">
    <source>
        <dbReference type="SAM" id="MobiDB-lite"/>
    </source>
</evidence>
<dbReference type="InterPro" id="IPR002575">
    <property type="entry name" value="Aminoglycoside_PTrfase"/>
</dbReference>
<keyword evidence="4" id="KW-1185">Reference proteome</keyword>
<reference evidence="4" key="1">
    <citation type="journal article" date="2019" name="Int. J. Syst. Evol. Microbiol.">
        <title>The Global Catalogue of Microorganisms (GCM) 10K type strain sequencing project: providing services to taxonomists for standard genome sequencing and annotation.</title>
        <authorList>
            <consortium name="The Broad Institute Genomics Platform"/>
            <consortium name="The Broad Institute Genome Sequencing Center for Infectious Disease"/>
            <person name="Wu L."/>
            <person name="Ma J."/>
        </authorList>
    </citation>
    <scope>NUCLEOTIDE SEQUENCE [LARGE SCALE GENOMIC DNA]</scope>
    <source>
        <strain evidence="4">JCM 17316</strain>
    </source>
</reference>
<dbReference type="InterPro" id="IPR011009">
    <property type="entry name" value="Kinase-like_dom_sf"/>
</dbReference>
<dbReference type="Proteomes" id="UP001500266">
    <property type="component" value="Unassembled WGS sequence"/>
</dbReference>
<name>A0ABP6ULP0_9ACTN</name>
<dbReference type="RefSeq" id="WP_345025575.1">
    <property type="nucleotide sequence ID" value="NZ_BAABDO010000228.1"/>
</dbReference>
<dbReference type="EMBL" id="BAABDO010000228">
    <property type="protein sequence ID" value="GAA3509255.1"/>
    <property type="molecule type" value="Genomic_DNA"/>
</dbReference>
<feature type="domain" description="Aminoglycoside phosphotransferase" evidence="2">
    <location>
        <begin position="17"/>
        <end position="202"/>
    </location>
</feature>
<dbReference type="Gene3D" id="3.90.1200.10">
    <property type="match status" value="1"/>
</dbReference>
<comment type="caution">
    <text evidence="3">The sequence shown here is derived from an EMBL/GenBank/DDBJ whole genome shotgun (WGS) entry which is preliminary data.</text>
</comment>
<dbReference type="Pfam" id="PF01636">
    <property type="entry name" value="APH"/>
    <property type="match status" value="1"/>
</dbReference>
<organism evidence="3 4">
    <name type="scientific">Actinomadura keratinilytica</name>
    <dbReference type="NCBI Taxonomy" id="547461"/>
    <lineage>
        <taxon>Bacteria</taxon>
        <taxon>Bacillati</taxon>
        <taxon>Actinomycetota</taxon>
        <taxon>Actinomycetes</taxon>
        <taxon>Streptosporangiales</taxon>
        <taxon>Thermomonosporaceae</taxon>
        <taxon>Actinomadura</taxon>
    </lineage>
</organism>